<protein>
    <submittedName>
        <fullName evidence="1">Uncharacterized protein</fullName>
    </submittedName>
</protein>
<dbReference type="AlphaFoldDB" id="A0A7R9G3Y6"/>
<evidence type="ECO:0000313" key="1">
    <source>
        <dbReference type="EMBL" id="CAD7266100.1"/>
    </source>
</evidence>
<accession>A0A7R9G3Y6</accession>
<proteinExistence type="predicted"/>
<dbReference type="EMBL" id="OC006403">
    <property type="protein sequence ID" value="CAD7266100.1"/>
    <property type="molecule type" value="Genomic_DNA"/>
</dbReference>
<organism evidence="1">
    <name type="scientific">Timema shepardi</name>
    <name type="common">Walking stick</name>
    <dbReference type="NCBI Taxonomy" id="629360"/>
    <lineage>
        <taxon>Eukaryota</taxon>
        <taxon>Metazoa</taxon>
        <taxon>Ecdysozoa</taxon>
        <taxon>Arthropoda</taxon>
        <taxon>Hexapoda</taxon>
        <taxon>Insecta</taxon>
        <taxon>Pterygota</taxon>
        <taxon>Neoptera</taxon>
        <taxon>Polyneoptera</taxon>
        <taxon>Phasmatodea</taxon>
        <taxon>Timematodea</taxon>
        <taxon>Timematoidea</taxon>
        <taxon>Timematidae</taxon>
        <taxon>Timema</taxon>
    </lineage>
</organism>
<name>A0A7R9G3Y6_TIMSH</name>
<reference evidence="1" key="1">
    <citation type="submission" date="2020-11" db="EMBL/GenBank/DDBJ databases">
        <authorList>
            <person name="Tran Van P."/>
        </authorList>
    </citation>
    <scope>NUCLEOTIDE SEQUENCE</scope>
</reference>
<sequence length="114" mass="12873">MKADMVPLTDEITLFAVWIQEPGSYPPHTYEPSELERMYESEKVVSNGAVNDSLAKRESFVHSSRSRVFQFECLADERPITTMTGTLLLKMSYGSLSRQCQNDHLEAGLTDLPT</sequence>
<gene>
    <name evidence="1" type="ORF">TSIB3V08_LOCUS10127</name>
</gene>